<evidence type="ECO:0000256" key="1">
    <source>
        <dbReference type="SAM" id="SignalP"/>
    </source>
</evidence>
<feature type="domain" description="ABC-type glycine betaine transport system substrate-binding" evidence="2">
    <location>
        <begin position="32"/>
        <end position="281"/>
    </location>
</feature>
<organism evidence="3 4">
    <name type="scientific">Salinisphaera hydrothermalis (strain C41B8)</name>
    <dbReference type="NCBI Taxonomy" id="1304275"/>
    <lineage>
        <taxon>Bacteria</taxon>
        <taxon>Pseudomonadati</taxon>
        <taxon>Pseudomonadota</taxon>
        <taxon>Gammaproteobacteria</taxon>
        <taxon>Salinisphaerales</taxon>
        <taxon>Salinisphaeraceae</taxon>
        <taxon>Salinisphaera</taxon>
    </lineage>
</organism>
<dbReference type="InterPro" id="IPR007210">
    <property type="entry name" value="ABC_Gly_betaine_transp_sub-bd"/>
</dbReference>
<proteinExistence type="predicted"/>
<dbReference type="STRING" id="1304275.C41B8_18211"/>
<dbReference type="InterPro" id="IPR017783">
    <property type="entry name" value="ABC_choline_sub-bd"/>
</dbReference>
<evidence type="ECO:0000313" key="3">
    <source>
        <dbReference type="EMBL" id="KEZ75802.1"/>
    </source>
</evidence>
<gene>
    <name evidence="3" type="ORF">C41B8_18211</name>
</gene>
<comment type="caution">
    <text evidence="3">The sequence shown here is derived from an EMBL/GenBank/DDBJ whole genome shotgun (WGS) entry which is preliminary data.</text>
</comment>
<keyword evidence="4" id="KW-1185">Reference proteome</keyword>
<feature type="signal peptide" evidence="1">
    <location>
        <begin position="1"/>
        <end position="30"/>
    </location>
</feature>
<name>A0A084IGG8_SALHC</name>
<reference evidence="3 4" key="1">
    <citation type="submission" date="2013-03" db="EMBL/GenBank/DDBJ databases">
        <title>Salinisphaera hydrothermalis C41B8 Genome Sequencing.</title>
        <authorList>
            <person name="Li C."/>
            <person name="Lai Q."/>
            <person name="Shao Z."/>
        </authorList>
    </citation>
    <scope>NUCLEOTIDE SEQUENCE [LARGE SCALE GENOMIC DNA]</scope>
    <source>
        <strain evidence="3 4">C41B8</strain>
    </source>
</reference>
<dbReference type="GO" id="GO:0042597">
    <property type="term" value="C:periplasmic space"/>
    <property type="evidence" value="ECO:0007669"/>
    <property type="project" value="InterPro"/>
</dbReference>
<dbReference type="Pfam" id="PF04069">
    <property type="entry name" value="OpuAC"/>
    <property type="match status" value="1"/>
</dbReference>
<sequence>MKRLQSWAARLGAAAVVLAAATGIAANAQAETVKFGAAPWPGVTVKTTVAQKLLEAIGYDTKVTNASWTIALQGVARGDIDADMGIWMPTQKSTVEPMVKSGKINLLVKNVPDAKYDLVVPDYVWNAGVHSIADLNKHAAKFDHRIYGIEAGNDGNQIMLDAIKNNTYNLGSWNLRPSSTAVMLTEAGRKIDKKQWIVFLGWKPHWMNIKYHLKYLKDPKEIWGGGSAVYTAINPAFEKNNPNVTRFLKQMVVPSKIQSGWIYKYGYKHQAADKVADQWIKANMDEVAKWMDGVKTADGSGDALAAVKKKFGS</sequence>
<feature type="chain" id="PRO_5001776380" evidence="1">
    <location>
        <begin position="31"/>
        <end position="313"/>
    </location>
</feature>
<evidence type="ECO:0000313" key="4">
    <source>
        <dbReference type="Proteomes" id="UP000028302"/>
    </source>
</evidence>
<dbReference type="GO" id="GO:0022857">
    <property type="term" value="F:transmembrane transporter activity"/>
    <property type="evidence" value="ECO:0007669"/>
    <property type="project" value="InterPro"/>
</dbReference>
<evidence type="ECO:0000259" key="2">
    <source>
        <dbReference type="Pfam" id="PF04069"/>
    </source>
</evidence>
<dbReference type="Gene3D" id="3.40.190.10">
    <property type="entry name" value="Periplasmic binding protein-like II"/>
    <property type="match status" value="1"/>
</dbReference>
<protein>
    <submittedName>
        <fullName evidence="3">ABC-type proline/glycine betaine transport system, periplasmic component</fullName>
    </submittedName>
</protein>
<dbReference type="eggNOG" id="COG2113">
    <property type="taxonomic scope" value="Bacteria"/>
</dbReference>
<dbReference type="CDD" id="cd13640">
    <property type="entry name" value="PBP2_ChoX"/>
    <property type="match status" value="1"/>
</dbReference>
<dbReference type="GO" id="GO:0015871">
    <property type="term" value="P:choline transport"/>
    <property type="evidence" value="ECO:0007669"/>
    <property type="project" value="InterPro"/>
</dbReference>
<keyword evidence="1" id="KW-0732">Signal</keyword>
<accession>A0A084IGG8</accession>
<dbReference type="Gene3D" id="3.40.190.100">
    <property type="entry name" value="Glycine betaine-binding periplasmic protein, domain 2"/>
    <property type="match status" value="1"/>
</dbReference>
<dbReference type="EMBL" id="APNK01000052">
    <property type="protein sequence ID" value="KEZ75802.1"/>
    <property type="molecule type" value="Genomic_DNA"/>
</dbReference>
<dbReference type="GO" id="GO:0033265">
    <property type="term" value="F:choline binding"/>
    <property type="evidence" value="ECO:0007669"/>
    <property type="project" value="InterPro"/>
</dbReference>
<dbReference type="RefSeq" id="WP_037341508.1">
    <property type="nucleotide sequence ID" value="NZ_APNK01000052.1"/>
</dbReference>
<dbReference type="PATRIC" id="fig|1304275.5.peg.3720"/>
<dbReference type="SUPFAM" id="SSF53850">
    <property type="entry name" value="Periplasmic binding protein-like II"/>
    <property type="match status" value="1"/>
</dbReference>
<dbReference type="OrthoDB" id="9787902at2"/>
<dbReference type="Proteomes" id="UP000028302">
    <property type="component" value="Unassembled WGS sequence"/>
</dbReference>
<dbReference type="GO" id="GO:0043190">
    <property type="term" value="C:ATP-binding cassette (ABC) transporter complex"/>
    <property type="evidence" value="ECO:0007669"/>
    <property type="project" value="InterPro"/>
</dbReference>
<dbReference type="AlphaFoldDB" id="A0A084IGG8"/>